<proteinExistence type="predicted"/>
<reference evidence="1 2" key="1">
    <citation type="submission" date="2019-03" db="EMBL/GenBank/DDBJ databases">
        <title>Single cell metagenomics reveals metabolic interactions within the superorganism composed of flagellate Streblomastix strix and complex community of Bacteroidetes bacteria on its surface.</title>
        <authorList>
            <person name="Treitli S.C."/>
            <person name="Kolisko M."/>
            <person name="Husnik F."/>
            <person name="Keeling P."/>
            <person name="Hampl V."/>
        </authorList>
    </citation>
    <scope>NUCLEOTIDE SEQUENCE [LARGE SCALE GENOMIC DNA]</scope>
    <source>
        <strain evidence="1">ST1C</strain>
    </source>
</reference>
<dbReference type="Proteomes" id="UP000324800">
    <property type="component" value="Unassembled WGS sequence"/>
</dbReference>
<dbReference type="EMBL" id="SNRW01012642">
    <property type="protein sequence ID" value="KAA6373560.1"/>
    <property type="molecule type" value="Genomic_DNA"/>
</dbReference>
<evidence type="ECO:0000313" key="1">
    <source>
        <dbReference type="EMBL" id="KAA6373560.1"/>
    </source>
</evidence>
<protein>
    <submittedName>
        <fullName evidence="1">Uncharacterized protein</fullName>
    </submittedName>
</protein>
<sequence length="460" mass="52399">MATQEFSNDNSNQQSNAKCVTLEKGSKRKYTRKSTEKVTALMNQMINEQTNEEKYEQKVDDLRNSEGDTETRLVNQQLAYRLEKNKDVNLFLESIQPLGELYVQLQDDKAIIERVKDSLINTVNYTKIGQQEGKKLQITGKLIDLSLIDDDNLCVIDFDINKKLPIEEIDKIRQNIIDNMLPVNLGLVKTAHGGLNAYCNRNSYRLPSNRNVKVITRDNFDIDVFAQMNKYKIENGKETKEFVLNRVVAPNISIRETKNNKRETLKYEAVNDWENSSHLASLREILDKWNVDIEMSLEEYVQQQLDRKYGQQITDDGTIEQMNDELAQACVDASLDISAPTSFHTSQKKSRRFRIVSRTITRGTDQDLVVAVKDAQLAVLSWSSSQLSITRALSSYSARTYTSARMHRSLTGVIYDVATGDSNSSRISCPNISSSSVVPIITTLRGNWISRTIRSIFTPL</sequence>
<comment type="caution">
    <text evidence="1">The sequence shown here is derived from an EMBL/GenBank/DDBJ whole genome shotgun (WGS) entry which is preliminary data.</text>
</comment>
<gene>
    <name evidence="1" type="ORF">EZS28_030913</name>
</gene>
<dbReference type="AlphaFoldDB" id="A0A5J4UTS0"/>
<name>A0A5J4UTS0_9EUKA</name>
<evidence type="ECO:0000313" key="2">
    <source>
        <dbReference type="Proteomes" id="UP000324800"/>
    </source>
</evidence>
<accession>A0A5J4UTS0</accession>
<organism evidence="1 2">
    <name type="scientific">Streblomastix strix</name>
    <dbReference type="NCBI Taxonomy" id="222440"/>
    <lineage>
        <taxon>Eukaryota</taxon>
        <taxon>Metamonada</taxon>
        <taxon>Preaxostyla</taxon>
        <taxon>Oxymonadida</taxon>
        <taxon>Streblomastigidae</taxon>
        <taxon>Streblomastix</taxon>
    </lineage>
</organism>